<organism evidence="2 3">
    <name type="scientific">Rhizoctonia solani</name>
    <dbReference type="NCBI Taxonomy" id="456999"/>
    <lineage>
        <taxon>Eukaryota</taxon>
        <taxon>Fungi</taxon>
        <taxon>Dikarya</taxon>
        <taxon>Basidiomycota</taxon>
        <taxon>Agaricomycotina</taxon>
        <taxon>Agaricomycetes</taxon>
        <taxon>Cantharellales</taxon>
        <taxon>Ceratobasidiaceae</taxon>
        <taxon>Rhizoctonia</taxon>
    </lineage>
</organism>
<sequence>MEVPIKQTGGSDSNNKHTSIPSSNISILTDVHTSSLAMVLEATSRNIRGENPDGGPSSLQVHRDWMLSNLEGADEAIELPNDDVMQESEISEGKGGKAIDAQYTDDKSKDKVPSQLIKGVMVDIQKEFKSPYGSEFKAHGLGVGRKLSKLLEEINQEDAAKNATGEPWTYERHSDQESPIRDKTGDGVDESGKPAP</sequence>
<dbReference type="AlphaFoldDB" id="A0A8H3CVW0"/>
<proteinExistence type="predicted"/>
<feature type="compositionally biased region" description="Basic and acidic residues" evidence="1">
    <location>
        <begin position="169"/>
        <end position="196"/>
    </location>
</feature>
<evidence type="ECO:0000313" key="2">
    <source>
        <dbReference type="EMBL" id="CAE6499197.1"/>
    </source>
</evidence>
<gene>
    <name evidence="2" type="ORF">RDB_LOCUS116980</name>
</gene>
<feature type="region of interest" description="Disordered" evidence="1">
    <location>
        <begin position="1"/>
        <end position="26"/>
    </location>
</feature>
<feature type="region of interest" description="Disordered" evidence="1">
    <location>
        <begin position="88"/>
        <end position="112"/>
    </location>
</feature>
<evidence type="ECO:0000256" key="1">
    <source>
        <dbReference type="SAM" id="MobiDB-lite"/>
    </source>
</evidence>
<dbReference type="EMBL" id="CAJMWV010004439">
    <property type="protein sequence ID" value="CAE6499197.1"/>
    <property type="molecule type" value="Genomic_DNA"/>
</dbReference>
<feature type="compositionally biased region" description="Polar residues" evidence="1">
    <location>
        <begin position="8"/>
        <end position="26"/>
    </location>
</feature>
<comment type="caution">
    <text evidence="2">The sequence shown here is derived from an EMBL/GenBank/DDBJ whole genome shotgun (WGS) entry which is preliminary data.</text>
</comment>
<name>A0A8H3CVW0_9AGAM</name>
<protein>
    <submittedName>
        <fullName evidence="2">Uncharacterized protein</fullName>
    </submittedName>
</protein>
<feature type="region of interest" description="Disordered" evidence="1">
    <location>
        <begin position="157"/>
        <end position="196"/>
    </location>
</feature>
<dbReference type="Proteomes" id="UP000663831">
    <property type="component" value="Unassembled WGS sequence"/>
</dbReference>
<accession>A0A8H3CVW0</accession>
<evidence type="ECO:0000313" key="3">
    <source>
        <dbReference type="Proteomes" id="UP000663831"/>
    </source>
</evidence>
<reference evidence="2" key="1">
    <citation type="submission" date="2021-01" db="EMBL/GenBank/DDBJ databases">
        <authorList>
            <person name="Kaushik A."/>
        </authorList>
    </citation>
    <scope>NUCLEOTIDE SEQUENCE</scope>
    <source>
        <strain evidence="2">AG3-1AP</strain>
    </source>
</reference>